<comment type="subcellular location">
    <subcellularLocation>
        <location evidence="1">Membrane</location>
        <topology evidence="1">Multi-pass membrane protein</topology>
    </subcellularLocation>
</comment>
<dbReference type="EMBL" id="QLMA01000002">
    <property type="protein sequence ID" value="RAJ85318.1"/>
    <property type="molecule type" value="Genomic_DNA"/>
</dbReference>
<dbReference type="Proteomes" id="UP000249819">
    <property type="component" value="Unassembled WGS sequence"/>
</dbReference>
<feature type="transmembrane region" description="Helical" evidence="7">
    <location>
        <begin position="486"/>
        <end position="503"/>
    </location>
</feature>
<protein>
    <submittedName>
        <fullName evidence="9">Rhomboid protease GluP</fullName>
    </submittedName>
</protein>
<dbReference type="InterPro" id="IPR022764">
    <property type="entry name" value="Peptidase_S54_rhomboid_dom"/>
</dbReference>
<evidence type="ECO:0000313" key="9">
    <source>
        <dbReference type="EMBL" id="RAJ85318.1"/>
    </source>
</evidence>
<comment type="caution">
    <text evidence="9">The sequence shown here is derived from an EMBL/GenBank/DDBJ whole genome shotgun (WGS) entry which is preliminary data.</text>
</comment>
<dbReference type="InterPro" id="IPR035952">
    <property type="entry name" value="Rhomboid-like_sf"/>
</dbReference>
<keyword evidence="4" id="KW-0378">Hydrolase</keyword>
<feature type="transmembrane region" description="Helical" evidence="7">
    <location>
        <begin position="371"/>
        <end position="396"/>
    </location>
</feature>
<feature type="transmembrane region" description="Helical" evidence="7">
    <location>
        <begin position="408"/>
        <end position="425"/>
    </location>
</feature>
<evidence type="ECO:0000256" key="5">
    <source>
        <dbReference type="ARBA" id="ARBA00022989"/>
    </source>
</evidence>
<evidence type="ECO:0000256" key="4">
    <source>
        <dbReference type="ARBA" id="ARBA00022801"/>
    </source>
</evidence>
<feature type="transmembrane region" description="Helical" evidence="7">
    <location>
        <begin position="78"/>
        <end position="97"/>
    </location>
</feature>
<dbReference type="OrthoDB" id="9778341at2"/>
<feature type="transmembrane region" description="Helical" evidence="7">
    <location>
        <begin position="431"/>
        <end position="450"/>
    </location>
</feature>
<evidence type="ECO:0000313" key="10">
    <source>
        <dbReference type="Proteomes" id="UP000249819"/>
    </source>
</evidence>
<reference evidence="9 10" key="1">
    <citation type="submission" date="2018-06" db="EMBL/GenBank/DDBJ databases">
        <title>Genomic Encyclopedia of Archaeal and Bacterial Type Strains, Phase II (KMG-II): from individual species to whole genera.</title>
        <authorList>
            <person name="Goeker M."/>
        </authorList>
    </citation>
    <scope>NUCLEOTIDE SEQUENCE [LARGE SCALE GENOMIC DNA]</scope>
    <source>
        <strain evidence="9 10">DSM 29821</strain>
    </source>
</reference>
<evidence type="ECO:0000256" key="7">
    <source>
        <dbReference type="SAM" id="Phobius"/>
    </source>
</evidence>
<keyword evidence="6 7" id="KW-0472">Membrane</keyword>
<dbReference type="InterPro" id="IPR050925">
    <property type="entry name" value="Rhomboid_protease_S54"/>
</dbReference>
<evidence type="ECO:0000256" key="2">
    <source>
        <dbReference type="ARBA" id="ARBA00009045"/>
    </source>
</evidence>
<evidence type="ECO:0000259" key="8">
    <source>
        <dbReference type="Pfam" id="PF01694"/>
    </source>
</evidence>
<proteinExistence type="inferred from homology"/>
<dbReference type="GO" id="GO:0016020">
    <property type="term" value="C:membrane"/>
    <property type="evidence" value="ECO:0007669"/>
    <property type="project" value="UniProtKB-SubCell"/>
</dbReference>
<dbReference type="Pfam" id="PF01694">
    <property type="entry name" value="Rhomboid"/>
    <property type="match status" value="1"/>
</dbReference>
<feature type="transmembrane region" description="Helical" evidence="7">
    <location>
        <begin position="462"/>
        <end position="480"/>
    </location>
</feature>
<keyword evidence="3 7" id="KW-0812">Transmembrane</keyword>
<dbReference type="PANTHER" id="PTHR43731:SF14">
    <property type="entry name" value="PRESENILIN-ASSOCIATED RHOMBOID-LIKE PROTEIN, MITOCHONDRIAL"/>
    <property type="match status" value="1"/>
</dbReference>
<feature type="transmembrane region" description="Helical" evidence="7">
    <location>
        <begin position="265"/>
        <end position="285"/>
    </location>
</feature>
<evidence type="ECO:0000256" key="3">
    <source>
        <dbReference type="ARBA" id="ARBA00022692"/>
    </source>
</evidence>
<dbReference type="GO" id="GO:0004252">
    <property type="term" value="F:serine-type endopeptidase activity"/>
    <property type="evidence" value="ECO:0007669"/>
    <property type="project" value="InterPro"/>
</dbReference>
<evidence type="ECO:0000256" key="1">
    <source>
        <dbReference type="ARBA" id="ARBA00004141"/>
    </source>
</evidence>
<feature type="transmembrane region" description="Helical" evidence="7">
    <location>
        <begin position="331"/>
        <end position="351"/>
    </location>
</feature>
<dbReference type="AlphaFoldDB" id="A0A327W748"/>
<evidence type="ECO:0000256" key="6">
    <source>
        <dbReference type="ARBA" id="ARBA00023136"/>
    </source>
</evidence>
<feature type="domain" description="Peptidase S54 rhomboid" evidence="8">
    <location>
        <begin position="366"/>
        <end position="501"/>
    </location>
</feature>
<organism evidence="9 10">
    <name type="scientific">Chitinophaga dinghuensis</name>
    <dbReference type="NCBI Taxonomy" id="1539050"/>
    <lineage>
        <taxon>Bacteria</taxon>
        <taxon>Pseudomonadati</taxon>
        <taxon>Bacteroidota</taxon>
        <taxon>Chitinophagia</taxon>
        <taxon>Chitinophagales</taxon>
        <taxon>Chitinophagaceae</taxon>
        <taxon>Chitinophaga</taxon>
    </lineage>
</organism>
<dbReference type="GO" id="GO:0006508">
    <property type="term" value="P:proteolysis"/>
    <property type="evidence" value="ECO:0007669"/>
    <property type="project" value="UniProtKB-KW"/>
</dbReference>
<gene>
    <name evidence="9" type="ORF">CLV59_10217</name>
</gene>
<sequence length="509" mass="57053">MSAVTHPSKFRFIILPVLLTALAFILGYSFLRWLLDIKLHLLPLKHDVIILVLPGLFSIVLALLFRRRFKTIQFKDKSSFWLLFFTTLLFLGPTLLMQQYLENISYREIQVRYPGQINGKAYNRNYYVGDYIPDTSHVAVYHIATTSGRYESTLHYTSFIAFPLCDKACDTTGIPPVWYCLRYSSDLSNYSSDTAKDLAFNGHKAALPEFIRNNLSKTGHLFEREPASEYADYYTRAIKRRYPALQETPILLKPATTHISSHESLMWIALCFGIGLVVFTGIVLYKPYDPVALKQYISGNPYPEDTFYQVIQFLHPKGDYPGSAMLIDTNLVIYLIMILLGVPLASVPASTLLHNGALYYPAVMEGQYWRIFTAIFIHSGGLHILYNMMALGVAGLMLEKLIGPKQFIGLYLITGLVASVVSMYWDKDSIQMGASGAIFGLFGIIAGMLLRKAIPKDRIGPYWVILVAFVGLSLLLGLVMPNVGNAAHISGLIAGVLLGLLPLKAYKTK</sequence>
<dbReference type="SUPFAM" id="SSF144091">
    <property type="entry name" value="Rhomboid-like"/>
    <property type="match status" value="1"/>
</dbReference>
<keyword evidence="10" id="KW-1185">Reference proteome</keyword>
<dbReference type="PANTHER" id="PTHR43731">
    <property type="entry name" value="RHOMBOID PROTEASE"/>
    <property type="match status" value="1"/>
</dbReference>
<dbReference type="RefSeq" id="WP_111590983.1">
    <property type="nucleotide sequence ID" value="NZ_QLMA01000002.1"/>
</dbReference>
<keyword evidence="5 7" id="KW-1133">Transmembrane helix</keyword>
<keyword evidence="9" id="KW-0645">Protease</keyword>
<dbReference type="Gene3D" id="1.20.1540.10">
    <property type="entry name" value="Rhomboid-like"/>
    <property type="match status" value="1"/>
</dbReference>
<comment type="similarity">
    <text evidence="2">Belongs to the peptidase S54 family.</text>
</comment>
<accession>A0A327W748</accession>
<name>A0A327W748_9BACT</name>
<feature type="transmembrane region" description="Helical" evidence="7">
    <location>
        <begin position="12"/>
        <end position="35"/>
    </location>
</feature>
<feature type="transmembrane region" description="Helical" evidence="7">
    <location>
        <begin position="47"/>
        <end position="66"/>
    </location>
</feature>